<keyword evidence="3" id="KW-0472">Membrane</keyword>
<evidence type="ECO:0000313" key="6">
    <source>
        <dbReference type="Proteomes" id="UP000184096"/>
    </source>
</evidence>
<dbReference type="GO" id="GO:0008168">
    <property type="term" value="F:methyltransferase activity"/>
    <property type="evidence" value="ECO:0007669"/>
    <property type="project" value="UniProtKB-KW"/>
</dbReference>
<dbReference type="GO" id="GO:0005886">
    <property type="term" value="C:plasma membrane"/>
    <property type="evidence" value="ECO:0007669"/>
    <property type="project" value="TreeGrafter"/>
</dbReference>
<evidence type="ECO:0000259" key="4">
    <source>
        <dbReference type="Pfam" id="PF01478"/>
    </source>
</evidence>
<dbReference type="EMBL" id="LT670849">
    <property type="protein sequence ID" value="SHN64863.1"/>
    <property type="molecule type" value="Genomic_DNA"/>
</dbReference>
<dbReference type="InterPro" id="IPR050882">
    <property type="entry name" value="Prepilin_peptidase/N-MTase"/>
</dbReference>
<dbReference type="RefSeq" id="WP_072816657.1">
    <property type="nucleotide sequence ID" value="NZ_LT670849.1"/>
</dbReference>
<proteinExistence type="inferred from homology"/>
<feature type="transmembrane region" description="Helical" evidence="3">
    <location>
        <begin position="132"/>
        <end position="152"/>
    </location>
</feature>
<protein>
    <submittedName>
        <fullName evidence="5">Leader peptidase (Prepilin peptidase) / N-methyltransferase</fullName>
    </submittedName>
</protein>
<feature type="transmembrane region" description="Helical" evidence="3">
    <location>
        <begin position="52"/>
        <end position="69"/>
    </location>
</feature>
<dbReference type="InterPro" id="IPR014032">
    <property type="entry name" value="Peptidase_A24A_bac"/>
</dbReference>
<feature type="transmembrane region" description="Helical" evidence="3">
    <location>
        <begin position="28"/>
        <end position="45"/>
    </location>
</feature>
<dbReference type="GO" id="GO:0004190">
    <property type="term" value="F:aspartic-type endopeptidase activity"/>
    <property type="evidence" value="ECO:0007669"/>
    <property type="project" value="InterPro"/>
</dbReference>
<dbReference type="InterPro" id="IPR000045">
    <property type="entry name" value="Prepilin_IV_endopep_pep"/>
</dbReference>
<accession>A0A1M7T292</accession>
<keyword evidence="3" id="KW-1133">Transmembrane helix</keyword>
<dbReference type="PRINTS" id="PR00864">
    <property type="entry name" value="PREPILNPTASE"/>
</dbReference>
<evidence type="ECO:0000313" key="5">
    <source>
        <dbReference type="EMBL" id="SHN64863.1"/>
    </source>
</evidence>
<name>A0A1M7T292_9BRAD</name>
<dbReference type="PANTHER" id="PTHR30487">
    <property type="entry name" value="TYPE 4 PREPILIN-LIKE PROTEINS LEADER PEPTIDE-PROCESSING ENZYME"/>
    <property type="match status" value="1"/>
</dbReference>
<organism evidence="5 6">
    <name type="scientific">Bradyrhizobium erythrophlei</name>
    <dbReference type="NCBI Taxonomy" id="1437360"/>
    <lineage>
        <taxon>Bacteria</taxon>
        <taxon>Pseudomonadati</taxon>
        <taxon>Pseudomonadota</taxon>
        <taxon>Alphaproteobacteria</taxon>
        <taxon>Hyphomicrobiales</taxon>
        <taxon>Nitrobacteraceae</taxon>
        <taxon>Bradyrhizobium</taxon>
    </lineage>
</organism>
<keyword evidence="6" id="KW-1185">Reference proteome</keyword>
<reference evidence="6" key="1">
    <citation type="submission" date="2016-11" db="EMBL/GenBank/DDBJ databases">
        <authorList>
            <person name="Varghese N."/>
            <person name="Submissions S."/>
        </authorList>
    </citation>
    <scope>NUCLEOTIDE SEQUENCE [LARGE SCALE GENOMIC DNA]</scope>
    <source>
        <strain evidence="6">GAS401</strain>
    </source>
</reference>
<dbReference type="PANTHER" id="PTHR30487:SF0">
    <property type="entry name" value="PREPILIN LEADER PEPTIDASE_N-METHYLTRANSFERASE-RELATED"/>
    <property type="match status" value="1"/>
</dbReference>
<dbReference type="AlphaFoldDB" id="A0A1M7T292"/>
<dbReference type="GO" id="GO:0006465">
    <property type="term" value="P:signal peptide processing"/>
    <property type="evidence" value="ECO:0007669"/>
    <property type="project" value="TreeGrafter"/>
</dbReference>
<evidence type="ECO:0000256" key="3">
    <source>
        <dbReference type="SAM" id="Phobius"/>
    </source>
</evidence>
<keyword evidence="5" id="KW-0489">Methyltransferase</keyword>
<comment type="similarity">
    <text evidence="1 2">Belongs to the peptidase A24 family.</text>
</comment>
<dbReference type="Pfam" id="PF01478">
    <property type="entry name" value="Peptidase_A24"/>
    <property type="match status" value="1"/>
</dbReference>
<keyword evidence="3" id="KW-0812">Transmembrane</keyword>
<dbReference type="Proteomes" id="UP000184096">
    <property type="component" value="Chromosome I"/>
</dbReference>
<feature type="transmembrane region" description="Helical" evidence="3">
    <location>
        <begin position="89"/>
        <end position="120"/>
    </location>
</feature>
<dbReference type="Gene3D" id="1.20.120.1220">
    <property type="match status" value="1"/>
</dbReference>
<dbReference type="OrthoDB" id="9789291at2"/>
<feature type="domain" description="Prepilin type IV endopeptidase peptidase" evidence="4">
    <location>
        <begin position="9"/>
        <end position="115"/>
    </location>
</feature>
<evidence type="ECO:0000256" key="1">
    <source>
        <dbReference type="ARBA" id="ARBA00005801"/>
    </source>
</evidence>
<gene>
    <name evidence="5" type="ORF">SAMN05444170_0634</name>
</gene>
<sequence>MAIVLPFALLCALCAVIAWIDIRHGIIPDWLNLAIAVLGVLRIFLAGDTSDAAMALGEGVIIGAVFWLLRRLYFAFRGIQGLGLGDVKFLGAAGIWVGVAGIPMLLLVATITALTCVGAVQLSGRALTAQTSMSFGPFLAIGLLVTAAFQQFSF</sequence>
<evidence type="ECO:0000256" key="2">
    <source>
        <dbReference type="RuleBase" id="RU003793"/>
    </source>
</evidence>
<keyword evidence="5" id="KW-0808">Transferase</keyword>
<dbReference type="GO" id="GO:0032259">
    <property type="term" value="P:methylation"/>
    <property type="evidence" value="ECO:0007669"/>
    <property type="project" value="UniProtKB-KW"/>
</dbReference>